<gene>
    <name evidence="1" type="ORF">DN745_02300</name>
</gene>
<organism evidence="1 2">
    <name type="scientific">Bradymonas sediminis</name>
    <dbReference type="NCBI Taxonomy" id="1548548"/>
    <lineage>
        <taxon>Bacteria</taxon>
        <taxon>Deltaproteobacteria</taxon>
        <taxon>Bradymonadales</taxon>
        <taxon>Bradymonadaceae</taxon>
        <taxon>Bradymonas</taxon>
    </lineage>
</organism>
<dbReference type="RefSeq" id="WP_111331801.1">
    <property type="nucleotide sequence ID" value="NZ_CP030032.1"/>
</dbReference>
<proteinExistence type="predicted"/>
<dbReference type="KEGG" id="bsed:DN745_02300"/>
<accession>A0A2Z4FGV6</accession>
<dbReference type="EMBL" id="CP030032">
    <property type="protein sequence ID" value="AWV88231.1"/>
    <property type="molecule type" value="Genomic_DNA"/>
</dbReference>
<evidence type="ECO:0000313" key="2">
    <source>
        <dbReference type="Proteomes" id="UP000249799"/>
    </source>
</evidence>
<dbReference type="AlphaFoldDB" id="A0A2Z4FGV6"/>
<dbReference type="Proteomes" id="UP000249799">
    <property type="component" value="Chromosome"/>
</dbReference>
<dbReference type="SUPFAM" id="SSF56317">
    <property type="entry name" value="Carbon-nitrogen hydrolase"/>
    <property type="match status" value="1"/>
</dbReference>
<reference evidence="1 2" key="1">
    <citation type="submission" date="2018-06" db="EMBL/GenBank/DDBJ databases">
        <title>Lujinxingia sediminis gen. nov. sp. nov., a new facultative anaerobic member of the class Deltaproteobacteria, and proposal of Lujinxingaceae fam. nov.</title>
        <authorList>
            <person name="Guo L.-Y."/>
            <person name="Li C.-M."/>
            <person name="Wang S."/>
            <person name="Du Z.-J."/>
        </authorList>
    </citation>
    <scope>NUCLEOTIDE SEQUENCE [LARGE SCALE GENOMIC DNA]</scope>
    <source>
        <strain evidence="1 2">FA350</strain>
    </source>
</reference>
<name>A0A2Z4FGV6_9DELT</name>
<evidence type="ECO:0000313" key="1">
    <source>
        <dbReference type="EMBL" id="AWV88231.1"/>
    </source>
</evidence>
<keyword evidence="2" id="KW-1185">Reference proteome</keyword>
<dbReference type="OrthoDB" id="9811121at2"/>
<sequence length="935" mass="101342">MQHLHPNPSALFTRLNRGRVALLLALLALLVGCGAQPAANMSKEDSDFNNVEVERQEDAGTYDDASTGGSYDTSQEFDASYDFDAGAYDDASGPTEGAPGYNPDLDPVAGPLPECRTEPVGPQANGRLGARVFVPSYRLDLSALSSHQSFRAHIHQLIRDEVLPCTPEEAASLVVFPEAMSLPMLLIGPKAAAARQMDDASRALSSMIAAVPNAYAFYGEKYPDTSTNARFALAMTDPLVRATYDTFGQLAAHYQLYISVTVTLPAFKRVEDPERVPRLADPDIVEPLYAYEAESAEIYTRQLIFSPDGELLDETLKSYVNPMGRQQLGLSDARVGSLHTFESPWGASAVAISDAALMPDIQDRLDDLGARVLLQPNAQRGSWAGAPSTTNDADDALAPIWQPDRFMLGAYNLVQRSPRMTRGYVPQITGDFFELYFDGQVQMVGDAHHSPQGAAFIGQDSAAAGNFFVGPWVVEDPAVAHPEWSTEERRAALRATGERLAPGASDPLDISGVEGVWANDLPAPPDTAPAVETHPAIVAVADRIYVAASQGRIGERGLRMQVLHSNSDAWSTDESAPTPLADLSISVPDYDLIRPTMAAKEDHLHIVAELIGDDENRLVYLNFDREQNRFVGEPKIIDAQFVGPRAYHPDLKISGDVLNMTWVQEINGVNRAVFAQTNLNAPFESLSVRTEIDRRADETMALPGNMQGANGQAPASQWDARLAVTQGAIAVTWMNYRDSNWEILASASVDGGLSWSRAIRVDAVPQGVQAFNASPTIAAISRRSFALAWTDARATRPNTRVAAAMLTVTSDGQIHMPRPATLLDAGLLGAPGQHDDLEASTGQTDWHWRPVIIPETLYFSVYYEALSGARRSIKRTRIERTTATQLITDTVANDTGAGGYFPSVTSNNGAAFVAFEELDTLESRGSKTRVMRAGD</sequence>
<dbReference type="InterPro" id="IPR036526">
    <property type="entry name" value="C-N_Hydrolase_sf"/>
</dbReference>
<dbReference type="Gene3D" id="3.60.110.10">
    <property type="entry name" value="Carbon-nitrogen hydrolase"/>
    <property type="match status" value="1"/>
</dbReference>
<protein>
    <submittedName>
        <fullName evidence="1">Uncharacterized protein</fullName>
    </submittedName>
</protein>